<feature type="transmembrane region" description="Helical" evidence="13">
    <location>
        <begin position="448"/>
        <end position="466"/>
    </location>
</feature>
<feature type="transmembrane region" description="Helical" evidence="13">
    <location>
        <begin position="76"/>
        <end position="95"/>
    </location>
</feature>
<name>A0A0E3Q7Y6_9EURY</name>
<dbReference type="NCBIfam" id="TIGR00813">
    <property type="entry name" value="sss"/>
    <property type="match status" value="1"/>
</dbReference>
<comment type="similarity">
    <text evidence="2 12">Belongs to the sodium:solute symporter (SSF) (TC 2.A.21) family.</text>
</comment>
<comment type="subcellular location">
    <subcellularLocation>
        <location evidence="1">Cell membrane</location>
        <topology evidence="1">Multi-pass membrane protein</topology>
    </subcellularLocation>
</comment>
<evidence type="ECO:0000256" key="10">
    <source>
        <dbReference type="ARBA" id="ARBA00023136"/>
    </source>
</evidence>
<feature type="transmembrane region" description="Helical" evidence="13">
    <location>
        <begin position="157"/>
        <end position="175"/>
    </location>
</feature>
<dbReference type="GO" id="GO:0005886">
    <property type="term" value="C:plasma membrane"/>
    <property type="evidence" value="ECO:0007669"/>
    <property type="project" value="UniProtKB-SubCell"/>
</dbReference>
<keyword evidence="8" id="KW-0915">Sodium</keyword>
<feature type="transmembrane region" description="Helical" evidence="13">
    <location>
        <begin position="286"/>
        <end position="312"/>
    </location>
</feature>
<evidence type="ECO:0000313" key="15">
    <source>
        <dbReference type="Proteomes" id="UP000033096"/>
    </source>
</evidence>
<keyword evidence="15" id="KW-1185">Reference proteome</keyword>
<dbReference type="KEGG" id="mvc:MSVAZ_2491"/>
<dbReference type="HOGENOM" id="CLU_018808_15_2_2"/>
<evidence type="ECO:0000313" key="14">
    <source>
        <dbReference type="EMBL" id="AKB44760.1"/>
    </source>
</evidence>
<accession>A0A0E3Q7Y6</accession>
<evidence type="ECO:0000256" key="4">
    <source>
        <dbReference type="ARBA" id="ARBA00022475"/>
    </source>
</evidence>
<reference evidence="14 15" key="1">
    <citation type="submission" date="2014-07" db="EMBL/GenBank/DDBJ databases">
        <title>Methanogenic archaea and the global carbon cycle.</title>
        <authorList>
            <person name="Henriksen J.R."/>
            <person name="Luke J."/>
            <person name="Reinhart S."/>
            <person name="Benedict M.N."/>
            <person name="Youngblut N.D."/>
            <person name="Metcalf M.E."/>
            <person name="Whitaker R.J."/>
            <person name="Metcalf W.W."/>
        </authorList>
    </citation>
    <scope>NUCLEOTIDE SEQUENCE [LARGE SCALE GENOMIC DNA]</scope>
    <source>
        <strain evidence="14 15">Z-761</strain>
    </source>
</reference>
<keyword evidence="6" id="KW-0769">Symport</keyword>
<feature type="transmembrane region" description="Helical" evidence="13">
    <location>
        <begin position="392"/>
        <end position="415"/>
    </location>
</feature>
<feature type="transmembrane region" description="Helical" evidence="13">
    <location>
        <begin position="6"/>
        <end position="27"/>
    </location>
</feature>
<dbReference type="InterPro" id="IPR050277">
    <property type="entry name" value="Sodium:Solute_Symporter"/>
</dbReference>
<keyword evidence="7 13" id="KW-1133">Transmembrane helix</keyword>
<sequence>MAVSTSTLILLVVIYFTCTFYVARLGYKKNSQTDGYMLAGRRVPPAIMALSYGAAFISTSAIIGFGGVAASLGMGLLWLVFMNIFFGIFIAFVVFGPGTRRMGLNLGAITFPEFIGKRFQSRFIQAFSGLLIAVFMPIYAASVIIGAGRFLETTLGINYNFALLVFTVIIAFYVIKGGLLSVMYVDAMQATIMLIGMTFLLIFTYSKLGGVVEAHQALTNMANLVPQALADQGHRGWTAMPAFNSPIWWTMVSTIVMGVGIGALAQPQLAVRFMTVKDDRSLKRAVAVGGPFLLMMAGVAYVVGALSNVYFYKTTGKVALQVVPGGNTDLIIPAYLNHAMPALFVAIFMLSLLSAAMSTAAAQFHTMGTAIGYDFYQNGLMKGKSSSSTVHVTKIGIVFTIIAAVILAYILPVSIIARATAMFMGLCTSAFLPLYIGALFWKRTTKAGATASLVIGSISSLFWLVFVHAKEAVPLGICQAIFGKETLLTGTWPLVDPIMIATPLSFLVLIVVSLMTPRFSPEFLKKAFRLRYEDEEEETSEATSHSAADSAGV</sequence>
<evidence type="ECO:0000256" key="6">
    <source>
        <dbReference type="ARBA" id="ARBA00022847"/>
    </source>
</evidence>
<dbReference type="PANTHER" id="PTHR48086:SF3">
    <property type="entry name" value="SODIUM_PROLINE SYMPORTER"/>
    <property type="match status" value="1"/>
</dbReference>
<dbReference type="Gene3D" id="1.20.1730.10">
    <property type="entry name" value="Sodium/glucose cotransporter"/>
    <property type="match status" value="1"/>
</dbReference>
<dbReference type="AlphaFoldDB" id="A0A0E3Q7Y6"/>
<evidence type="ECO:0000256" key="5">
    <source>
        <dbReference type="ARBA" id="ARBA00022692"/>
    </source>
</evidence>
<keyword evidence="5 13" id="KW-0812">Transmembrane</keyword>
<evidence type="ECO:0000256" key="12">
    <source>
        <dbReference type="RuleBase" id="RU362091"/>
    </source>
</evidence>
<evidence type="ECO:0000256" key="13">
    <source>
        <dbReference type="SAM" id="Phobius"/>
    </source>
</evidence>
<feature type="transmembrane region" description="Helical" evidence="13">
    <location>
        <begin position="247"/>
        <end position="265"/>
    </location>
</feature>
<dbReference type="InterPro" id="IPR018212">
    <property type="entry name" value="Na/solute_symporter_CS"/>
</dbReference>
<keyword evidence="9" id="KW-0406">Ion transport</keyword>
<evidence type="ECO:0000256" key="7">
    <source>
        <dbReference type="ARBA" id="ARBA00022989"/>
    </source>
</evidence>
<proteinExistence type="inferred from homology"/>
<dbReference type="GO" id="GO:0005298">
    <property type="term" value="F:proline:sodium symporter activity"/>
    <property type="evidence" value="ECO:0007669"/>
    <property type="project" value="TreeGrafter"/>
</dbReference>
<dbReference type="RefSeq" id="WP_048121677.1">
    <property type="nucleotide sequence ID" value="NZ_CP009520.1"/>
</dbReference>
<feature type="transmembrane region" description="Helical" evidence="13">
    <location>
        <begin position="47"/>
        <end position="70"/>
    </location>
</feature>
<feature type="transmembrane region" description="Helical" evidence="13">
    <location>
        <begin position="421"/>
        <end position="441"/>
    </location>
</feature>
<evidence type="ECO:0000256" key="2">
    <source>
        <dbReference type="ARBA" id="ARBA00006434"/>
    </source>
</evidence>
<dbReference type="Pfam" id="PF00474">
    <property type="entry name" value="SSF"/>
    <property type="match status" value="1"/>
</dbReference>
<organism evidence="14 15">
    <name type="scientific">Methanosarcina vacuolata Z-761</name>
    <dbReference type="NCBI Taxonomy" id="1434123"/>
    <lineage>
        <taxon>Archaea</taxon>
        <taxon>Methanobacteriati</taxon>
        <taxon>Methanobacteriota</taxon>
        <taxon>Stenosarchaea group</taxon>
        <taxon>Methanomicrobia</taxon>
        <taxon>Methanosarcinales</taxon>
        <taxon>Methanosarcinaceae</taxon>
        <taxon>Methanosarcina</taxon>
    </lineage>
</organism>
<evidence type="ECO:0000256" key="3">
    <source>
        <dbReference type="ARBA" id="ARBA00022448"/>
    </source>
</evidence>
<evidence type="ECO:0000256" key="9">
    <source>
        <dbReference type="ARBA" id="ARBA00023065"/>
    </source>
</evidence>
<dbReference type="CDD" id="cd10322">
    <property type="entry name" value="SLC5sbd"/>
    <property type="match status" value="1"/>
</dbReference>
<protein>
    <submittedName>
        <fullName evidence="14">Sodium/proline symporter</fullName>
    </submittedName>
</protein>
<dbReference type="PROSITE" id="PS00456">
    <property type="entry name" value="NA_SOLUT_SYMP_1"/>
    <property type="match status" value="1"/>
</dbReference>
<keyword evidence="3" id="KW-0813">Transport</keyword>
<dbReference type="Proteomes" id="UP000033096">
    <property type="component" value="Chromosome"/>
</dbReference>
<dbReference type="PROSITE" id="PS00457">
    <property type="entry name" value="NA_SOLUT_SYMP_2"/>
    <property type="match status" value="1"/>
</dbReference>
<keyword evidence="4" id="KW-1003">Cell membrane</keyword>
<keyword evidence="11" id="KW-0739">Sodium transport</keyword>
<dbReference type="PATRIC" id="fig|1434123.4.peg.3046"/>
<feature type="transmembrane region" description="Helical" evidence="13">
    <location>
        <begin position="332"/>
        <end position="353"/>
    </location>
</feature>
<dbReference type="GO" id="GO:0015824">
    <property type="term" value="P:proline transport"/>
    <property type="evidence" value="ECO:0007669"/>
    <property type="project" value="TreeGrafter"/>
</dbReference>
<evidence type="ECO:0000256" key="11">
    <source>
        <dbReference type="ARBA" id="ARBA00023201"/>
    </source>
</evidence>
<dbReference type="PROSITE" id="PS50283">
    <property type="entry name" value="NA_SOLUT_SYMP_3"/>
    <property type="match status" value="1"/>
</dbReference>
<evidence type="ECO:0000256" key="1">
    <source>
        <dbReference type="ARBA" id="ARBA00004651"/>
    </source>
</evidence>
<feature type="transmembrane region" description="Helical" evidence="13">
    <location>
        <begin position="187"/>
        <end position="205"/>
    </location>
</feature>
<feature type="transmembrane region" description="Helical" evidence="13">
    <location>
        <begin position="498"/>
        <end position="516"/>
    </location>
</feature>
<keyword evidence="10 13" id="KW-0472">Membrane</keyword>
<dbReference type="EMBL" id="CP009520">
    <property type="protein sequence ID" value="AKB44760.1"/>
    <property type="molecule type" value="Genomic_DNA"/>
</dbReference>
<dbReference type="InterPro" id="IPR038377">
    <property type="entry name" value="Na/Glc_symporter_sf"/>
</dbReference>
<dbReference type="GeneID" id="24810983"/>
<feature type="transmembrane region" description="Helical" evidence="13">
    <location>
        <begin position="127"/>
        <end position="151"/>
    </location>
</feature>
<dbReference type="PANTHER" id="PTHR48086">
    <property type="entry name" value="SODIUM/PROLINE SYMPORTER-RELATED"/>
    <property type="match status" value="1"/>
</dbReference>
<dbReference type="STRING" id="1434123.MSVAZ_2491"/>
<gene>
    <name evidence="14" type="ORF">MSVAZ_2491</name>
</gene>
<evidence type="ECO:0000256" key="8">
    <source>
        <dbReference type="ARBA" id="ARBA00023053"/>
    </source>
</evidence>
<dbReference type="GO" id="GO:0015193">
    <property type="term" value="F:L-proline transmembrane transporter activity"/>
    <property type="evidence" value="ECO:0007669"/>
    <property type="project" value="TreeGrafter"/>
</dbReference>
<dbReference type="InterPro" id="IPR001734">
    <property type="entry name" value="Na/solute_symporter"/>
</dbReference>